<evidence type="ECO:0000313" key="13">
    <source>
        <dbReference type="Proteomes" id="UP001150062"/>
    </source>
</evidence>
<evidence type="ECO:0000313" key="12">
    <source>
        <dbReference type="Proteomes" id="UP001146793"/>
    </source>
</evidence>
<comment type="function">
    <text evidence="6">Catalyzes the synthesis of dihydrouridine, a modified base found in the D-loop of most tRNAs.</text>
</comment>
<dbReference type="Proteomes" id="UP001146793">
    <property type="component" value="Unassembled WGS sequence"/>
</dbReference>
<name>A0AAV8A6F3_9EUKA</name>
<dbReference type="CDD" id="cd02801">
    <property type="entry name" value="DUS_like_FMN"/>
    <property type="match status" value="1"/>
</dbReference>
<dbReference type="PIRSF" id="PIRSF006621">
    <property type="entry name" value="Dus"/>
    <property type="match status" value="1"/>
</dbReference>
<dbReference type="GO" id="GO:0017150">
    <property type="term" value="F:tRNA dihydrouridine synthase activity"/>
    <property type="evidence" value="ECO:0007669"/>
    <property type="project" value="InterPro"/>
</dbReference>
<dbReference type="SUPFAM" id="SSF51395">
    <property type="entry name" value="FMN-linked oxidoreductases"/>
    <property type="match status" value="1"/>
</dbReference>
<evidence type="ECO:0000256" key="3">
    <source>
        <dbReference type="ARBA" id="ARBA00022643"/>
    </source>
</evidence>
<keyword evidence="5 6" id="KW-0560">Oxidoreductase</keyword>
<keyword evidence="2 6" id="KW-0285">Flavoprotein</keyword>
<organism evidence="10 12">
    <name type="scientific">Anaeramoeba flamelloides</name>
    <dbReference type="NCBI Taxonomy" id="1746091"/>
    <lineage>
        <taxon>Eukaryota</taxon>
        <taxon>Metamonada</taxon>
        <taxon>Anaeramoebidae</taxon>
        <taxon>Anaeramoeba</taxon>
    </lineage>
</organism>
<comment type="caution">
    <text evidence="10">The sequence shown here is derived from an EMBL/GenBank/DDBJ whole genome shotgun (WGS) entry which is preliminary data.</text>
</comment>
<dbReference type="InterPro" id="IPR001269">
    <property type="entry name" value="DUS_fam"/>
</dbReference>
<dbReference type="EMBL" id="JAOAOG010000140">
    <property type="protein sequence ID" value="KAJ6245964.1"/>
    <property type="molecule type" value="Genomic_DNA"/>
</dbReference>
<dbReference type="PROSITE" id="PS01136">
    <property type="entry name" value="UPF0034"/>
    <property type="match status" value="1"/>
</dbReference>
<feature type="domain" description="DUS-like FMN-binding" evidence="9">
    <location>
        <begin position="23"/>
        <end position="308"/>
    </location>
</feature>
<comment type="similarity">
    <text evidence="6">Belongs to the dus family.</text>
</comment>
<evidence type="ECO:0000256" key="1">
    <source>
        <dbReference type="ARBA" id="ARBA00001917"/>
    </source>
</evidence>
<feature type="binding site" evidence="8">
    <location>
        <position position="178"/>
    </location>
    <ligand>
        <name>FMN</name>
        <dbReference type="ChEBI" id="CHEBI:58210"/>
    </ligand>
</feature>
<feature type="binding site" evidence="8">
    <location>
        <position position="78"/>
    </location>
    <ligand>
        <name>FMN</name>
        <dbReference type="ChEBI" id="CHEBI:58210"/>
    </ligand>
</feature>
<sequence length="314" mass="36179">MDVVEMLRQTREKKNSRPITFSAPMVRYSTLPFRMLCHNHGCDVVFSPMIVAKGFNKSEQLRNIELQSDPLERPLLVQFASKDAEEFVTASEYVVNQCEGVNLNCGCPSKKVRKVGLGSALLDKPELIADIIKTSHSRLGEKQNFSVSAKIRILPDQGETIELCKRIEKMHSDFIIIHARNRFQKDHETPNYEMMSLIRDSIQIPIVANGSIFNQQDWELYKNKTRCEGVMSARGLLKNPGMFEGSTLTKPEYVQELWDLIKKHKASHSKYETTKKMFGRITNDLLNKNDRILLQQCKNEEQLKEFLSERDLLN</sequence>
<protein>
    <recommendedName>
        <fullName evidence="6">tRNA-dihydrouridine synthase</fullName>
        <ecNumber evidence="6">1.3.1.-</ecNumber>
    </recommendedName>
</protein>
<evidence type="ECO:0000256" key="7">
    <source>
        <dbReference type="PIRSR" id="PIRSR006621-1"/>
    </source>
</evidence>
<dbReference type="EMBL" id="JANTQA010000012">
    <property type="protein sequence ID" value="KAJ3449368.1"/>
    <property type="molecule type" value="Genomic_DNA"/>
</dbReference>
<dbReference type="GO" id="GO:0050660">
    <property type="term" value="F:flavin adenine dinucleotide binding"/>
    <property type="evidence" value="ECO:0007669"/>
    <property type="project" value="InterPro"/>
</dbReference>
<gene>
    <name evidence="10" type="ORF">M0812_05514</name>
    <name evidence="11" type="ORF">M0813_19724</name>
</gene>
<dbReference type="Proteomes" id="UP001150062">
    <property type="component" value="Unassembled WGS sequence"/>
</dbReference>
<dbReference type="Gene3D" id="3.20.20.70">
    <property type="entry name" value="Aldolase class I"/>
    <property type="match status" value="1"/>
</dbReference>
<dbReference type="EC" id="1.3.1.-" evidence="6"/>
<dbReference type="Pfam" id="PF01207">
    <property type="entry name" value="Dus"/>
    <property type="match status" value="1"/>
</dbReference>
<dbReference type="PANTHER" id="PTHR11082">
    <property type="entry name" value="TRNA-DIHYDROURIDINE SYNTHASE"/>
    <property type="match status" value="1"/>
</dbReference>
<dbReference type="PANTHER" id="PTHR11082:SF31">
    <property type="entry name" value="TRNA-DIHYDROURIDINE(20A_20B) SYNTHASE [NAD(P)+]-LIKE"/>
    <property type="match status" value="1"/>
</dbReference>
<evidence type="ECO:0000256" key="2">
    <source>
        <dbReference type="ARBA" id="ARBA00022630"/>
    </source>
</evidence>
<dbReference type="InterPro" id="IPR018517">
    <property type="entry name" value="tRNA_hU_synthase_CS"/>
</dbReference>
<proteinExistence type="inferred from homology"/>
<feature type="binding site" evidence="8">
    <location>
        <begin position="233"/>
        <end position="234"/>
    </location>
    <ligand>
        <name>FMN</name>
        <dbReference type="ChEBI" id="CHEBI:58210"/>
    </ligand>
</feature>
<dbReference type="AlphaFoldDB" id="A0AAV8A6F3"/>
<evidence type="ECO:0000313" key="10">
    <source>
        <dbReference type="EMBL" id="KAJ3449368.1"/>
    </source>
</evidence>
<accession>A0AAV8A6F3</accession>
<reference evidence="10" key="2">
    <citation type="submission" date="2022-08" db="EMBL/GenBank/DDBJ databases">
        <title>Novel sulphate-reducing endosymbionts in the free-living metamonad Anaeramoeba.</title>
        <authorList>
            <person name="Jerlstrom-Hultqvist J."/>
            <person name="Cepicka I."/>
            <person name="Gallot-Lavallee L."/>
            <person name="Salas-Leiva D."/>
            <person name="Curtis B.A."/>
            <person name="Zahonova K."/>
            <person name="Pipaliya S."/>
            <person name="Dacks J."/>
            <person name="Roger A.J."/>
        </authorList>
    </citation>
    <scope>NUCLEOTIDE SEQUENCE</scope>
    <source>
        <strain evidence="10">Busselton2</strain>
    </source>
</reference>
<dbReference type="InterPro" id="IPR013785">
    <property type="entry name" value="Aldolase_TIM"/>
</dbReference>
<evidence type="ECO:0000256" key="8">
    <source>
        <dbReference type="PIRSR" id="PIRSR006621-2"/>
    </source>
</evidence>
<evidence type="ECO:0000256" key="5">
    <source>
        <dbReference type="ARBA" id="ARBA00023002"/>
    </source>
</evidence>
<feature type="binding site" evidence="8">
    <location>
        <begin position="24"/>
        <end position="26"/>
    </location>
    <ligand>
        <name>FMN</name>
        <dbReference type="ChEBI" id="CHEBI:58210"/>
    </ligand>
</feature>
<evidence type="ECO:0000313" key="11">
    <source>
        <dbReference type="EMBL" id="KAJ6245964.1"/>
    </source>
</evidence>
<evidence type="ECO:0000256" key="6">
    <source>
        <dbReference type="PIRNR" id="PIRNR006621"/>
    </source>
</evidence>
<dbReference type="InterPro" id="IPR035587">
    <property type="entry name" value="DUS-like_FMN-bd"/>
</dbReference>
<keyword evidence="3 6" id="KW-0288">FMN</keyword>
<evidence type="ECO:0000256" key="4">
    <source>
        <dbReference type="ARBA" id="ARBA00022694"/>
    </source>
</evidence>
<feature type="active site" description="Proton donor" evidence="7">
    <location>
        <position position="107"/>
    </location>
</feature>
<reference evidence="11" key="1">
    <citation type="submission" date="2022-08" db="EMBL/GenBank/DDBJ databases">
        <title>Novel sulfate-reducing endosymbionts in the free-living metamonad Anaeramoeba.</title>
        <authorList>
            <person name="Jerlstrom-Hultqvist J."/>
            <person name="Cepicka I."/>
            <person name="Gallot-Lavallee L."/>
            <person name="Salas-Leiva D."/>
            <person name="Curtis B.A."/>
            <person name="Zahonova K."/>
            <person name="Pipaliya S."/>
            <person name="Dacks J."/>
            <person name="Roger A.J."/>
        </authorList>
    </citation>
    <scope>NUCLEOTIDE SEQUENCE</scope>
    <source>
        <strain evidence="11">Schooner1</strain>
    </source>
</reference>
<comment type="cofactor">
    <cofactor evidence="1 6 8">
        <name>FMN</name>
        <dbReference type="ChEBI" id="CHEBI:58210"/>
    </cofactor>
</comment>
<keyword evidence="4 6" id="KW-0819">tRNA processing</keyword>
<keyword evidence="8" id="KW-0547">Nucleotide-binding</keyword>
<evidence type="ECO:0000259" key="9">
    <source>
        <dbReference type="Pfam" id="PF01207"/>
    </source>
</evidence>
<keyword evidence="13" id="KW-1185">Reference proteome</keyword>